<dbReference type="Proteomes" id="UP000828328">
    <property type="component" value="Segment"/>
</dbReference>
<evidence type="ECO:0000313" key="1">
    <source>
        <dbReference type="EMBL" id="QQO38720.1"/>
    </source>
</evidence>
<sequence length="32" mass="3727">MGLFFSHFLENKCGQVKIVSILWNYQVKGVIK</sequence>
<accession>A0AAE7P9T7</accession>
<dbReference type="EMBL" id="MW392802">
    <property type="protein sequence ID" value="QQO38720.1"/>
    <property type="molecule type" value="Genomic_DNA"/>
</dbReference>
<proteinExistence type="predicted"/>
<keyword evidence="2" id="KW-1185">Reference proteome</keyword>
<protein>
    <submittedName>
        <fullName evidence="1">Uncharacterized protein</fullName>
    </submittedName>
</protein>
<organism evidence="1 2">
    <name type="scientific">Bacillus phage BCPST</name>
    <dbReference type="NCBI Taxonomy" id="2801506"/>
    <lineage>
        <taxon>Viruses</taxon>
        <taxon>Duplodnaviria</taxon>
        <taxon>Heunggongvirae</taxon>
        <taxon>Uroviricota</taxon>
        <taxon>Caudoviricetes</taxon>
        <taxon>Sejongvirinae</taxon>
        <taxon>Yihwangvirus</taxon>
        <taxon>Yihwangvirus BCPST</taxon>
    </lineage>
</organism>
<evidence type="ECO:0000313" key="2">
    <source>
        <dbReference type="Proteomes" id="UP000828328"/>
    </source>
</evidence>
<name>A0AAE7P9T7_9CAUD</name>
<gene>
    <name evidence="1" type="ORF">BCPST_102</name>
</gene>
<reference evidence="1" key="1">
    <citation type="submission" date="2020-12" db="EMBL/GenBank/DDBJ databases">
        <authorList>
            <person name="Youbin C."/>
            <person name="Kawngpyo K."/>
        </authorList>
    </citation>
    <scope>NUCLEOTIDE SEQUENCE</scope>
</reference>